<sequence>MNLYLKNYCISAFLIIVFCCQLNSQHLLDENDYKSIFFEVTHPESNNVSYLLGTHHAFSKSFFDTLEVPKSKLQESSIVILESLKIPGQNSEDIINVRTTTTNWKKYLSQDDLIYAQELLKKGPVNFDKLTPTELYVTLARVYNIKVCAARMDDDSNLTLDEYIGSIAQRNNVETFGLETVKEQLEIINKDVAGMPRKVHKKRLKSLINLLRNNIITGKCEDSETYRNQEFTYNLDTECQNHLMLTDRNNKWMQVIPEKIMKNNCFIAVGLSHLRFECGLIAQLSDRGFIITPIKTND</sequence>
<reference evidence="1 2" key="1">
    <citation type="submission" date="2019-04" db="EMBL/GenBank/DDBJ databases">
        <title>Lacinutrix sp. nov., isolated from marine water.</title>
        <authorList>
            <person name="Kim W."/>
        </authorList>
    </citation>
    <scope>NUCLEOTIDE SEQUENCE [LARGE SCALE GENOMIC DNA]</scope>
    <source>
        <strain evidence="1 2">CAU 1491</strain>
    </source>
</reference>
<gene>
    <name evidence="1" type="ORF">E5167_03710</name>
</gene>
<dbReference type="InterPro" id="IPR002816">
    <property type="entry name" value="TraB/PrgY/GumN_fam"/>
</dbReference>
<dbReference type="Pfam" id="PF01963">
    <property type="entry name" value="TraB_PrgY_gumN"/>
    <property type="match status" value="1"/>
</dbReference>
<dbReference type="OrthoDB" id="9798714at2"/>
<dbReference type="EMBL" id="SUPL01000002">
    <property type="protein sequence ID" value="TJY37062.1"/>
    <property type="molecule type" value="Genomic_DNA"/>
</dbReference>
<dbReference type="CDD" id="cd14789">
    <property type="entry name" value="Tiki"/>
    <property type="match status" value="1"/>
</dbReference>
<dbReference type="Proteomes" id="UP000307657">
    <property type="component" value="Unassembled WGS sequence"/>
</dbReference>
<name>A0A4U0F2X2_9FLAO</name>
<comment type="caution">
    <text evidence="1">The sequence shown here is derived from an EMBL/GenBank/DDBJ whole genome shotgun (WGS) entry which is preliminary data.</text>
</comment>
<accession>A0A4U0F2X2</accession>
<protein>
    <submittedName>
        <fullName evidence="1">TraB/GumN family protein</fullName>
    </submittedName>
</protein>
<keyword evidence="2" id="KW-1185">Reference proteome</keyword>
<evidence type="ECO:0000313" key="2">
    <source>
        <dbReference type="Proteomes" id="UP000307657"/>
    </source>
</evidence>
<dbReference type="AlphaFoldDB" id="A0A4U0F2X2"/>
<organism evidence="1 2">
    <name type="scientific">Pontimicrobium aquaticum</name>
    <dbReference type="NCBI Taxonomy" id="2565367"/>
    <lineage>
        <taxon>Bacteria</taxon>
        <taxon>Pseudomonadati</taxon>
        <taxon>Bacteroidota</taxon>
        <taxon>Flavobacteriia</taxon>
        <taxon>Flavobacteriales</taxon>
        <taxon>Flavobacteriaceae</taxon>
        <taxon>Pontimicrobium</taxon>
    </lineage>
</organism>
<proteinExistence type="predicted"/>
<evidence type="ECO:0000313" key="1">
    <source>
        <dbReference type="EMBL" id="TJY37062.1"/>
    </source>
</evidence>